<gene>
    <name evidence="2" type="ORF">PINE0816_LOCUS17395</name>
</gene>
<sequence>MKLEDCKYPTSYTTLTLPEEEPLIMPYDTNKSTLRTISNKKPQFQPSSSLQVPHPPPPPSAGRTPLQRQSSRCQSSIALKEYIQRAKQESWEDDSTNAATTHDATNTGTTPELSSPNHAPPSISPPNLWSTFSWEPISSRPTSITLTNSWKRCGWRWMWCKSSNTSTKLPPKTRF</sequence>
<feature type="compositionally biased region" description="Polar residues" evidence="1">
    <location>
        <begin position="29"/>
        <end position="45"/>
    </location>
</feature>
<feature type="region of interest" description="Disordered" evidence="1">
    <location>
        <begin position="19"/>
        <end position="72"/>
    </location>
</feature>
<organism evidence="2">
    <name type="scientific">Proboscia inermis</name>
    <dbReference type="NCBI Taxonomy" id="420281"/>
    <lineage>
        <taxon>Eukaryota</taxon>
        <taxon>Sar</taxon>
        <taxon>Stramenopiles</taxon>
        <taxon>Ochrophyta</taxon>
        <taxon>Bacillariophyta</taxon>
        <taxon>Coscinodiscophyceae</taxon>
        <taxon>Rhizosoleniophycidae</taxon>
        <taxon>Rhizosoleniales</taxon>
        <taxon>Rhizosoleniaceae</taxon>
        <taxon>Proboscia</taxon>
    </lineage>
</organism>
<name>A0A7S0CED4_9STRA</name>
<reference evidence="2" key="1">
    <citation type="submission" date="2021-01" db="EMBL/GenBank/DDBJ databases">
        <authorList>
            <person name="Corre E."/>
            <person name="Pelletier E."/>
            <person name="Niang G."/>
            <person name="Scheremetjew M."/>
            <person name="Finn R."/>
            <person name="Kale V."/>
            <person name="Holt S."/>
            <person name="Cochrane G."/>
            <person name="Meng A."/>
            <person name="Brown T."/>
            <person name="Cohen L."/>
        </authorList>
    </citation>
    <scope>NUCLEOTIDE SEQUENCE</scope>
    <source>
        <strain evidence="2">CCAP1064/1</strain>
    </source>
</reference>
<feature type="region of interest" description="Disordered" evidence="1">
    <location>
        <begin position="84"/>
        <end position="124"/>
    </location>
</feature>
<dbReference type="AlphaFoldDB" id="A0A7S0CED4"/>
<evidence type="ECO:0000256" key="1">
    <source>
        <dbReference type="SAM" id="MobiDB-lite"/>
    </source>
</evidence>
<protein>
    <submittedName>
        <fullName evidence="2">Uncharacterized protein</fullName>
    </submittedName>
</protein>
<accession>A0A7S0CED4</accession>
<proteinExistence type="predicted"/>
<feature type="compositionally biased region" description="Low complexity" evidence="1">
    <location>
        <begin position="96"/>
        <end position="110"/>
    </location>
</feature>
<evidence type="ECO:0000313" key="2">
    <source>
        <dbReference type="EMBL" id="CAD8421242.1"/>
    </source>
</evidence>
<dbReference type="EMBL" id="HBEL01037233">
    <property type="protein sequence ID" value="CAD8421242.1"/>
    <property type="molecule type" value="Transcribed_RNA"/>
</dbReference>